<organism evidence="2 3">
    <name type="scientific">Serratia ficaria</name>
    <dbReference type="NCBI Taxonomy" id="61651"/>
    <lineage>
        <taxon>Bacteria</taxon>
        <taxon>Pseudomonadati</taxon>
        <taxon>Pseudomonadota</taxon>
        <taxon>Gammaproteobacteria</taxon>
        <taxon>Enterobacterales</taxon>
        <taxon>Yersiniaceae</taxon>
        <taxon>Serratia</taxon>
    </lineage>
</organism>
<dbReference type="STRING" id="1411141.GCA_001590885_03891"/>
<dbReference type="EMBL" id="LT906479">
    <property type="protein sequence ID" value="SNV95108.1"/>
    <property type="molecule type" value="Genomic_DNA"/>
</dbReference>
<reference evidence="2 3" key="1">
    <citation type="submission" date="2017-06" db="EMBL/GenBank/DDBJ databases">
        <authorList>
            <consortium name="Pathogen Informatics"/>
        </authorList>
    </citation>
    <scope>NUCLEOTIDE SEQUENCE [LARGE SCALE GENOMIC DNA]</scope>
    <source>
        <strain evidence="2 3">NCTC12148</strain>
    </source>
</reference>
<protein>
    <recommendedName>
        <fullName evidence="1">DUF8093 domain-containing protein</fullName>
    </recommendedName>
</protein>
<evidence type="ECO:0000259" key="1">
    <source>
        <dbReference type="Pfam" id="PF26362"/>
    </source>
</evidence>
<keyword evidence="3" id="KW-1185">Reference proteome</keyword>
<gene>
    <name evidence="2" type="ORF">SAMEA4384070_01180</name>
</gene>
<dbReference type="AlphaFoldDB" id="A0A240BJH2"/>
<name>A0A240BJH2_SERFI</name>
<sequence length="424" mass="46244">MKRAVFDDINQGSLLAIGNSFGAWSSAKHVFYIDADGKLQRYPGSHLPALYPVAHVIERYEDMVHRYGQRPKPTVLPPRQNITRRPPLQQAIATAAATVTATLQAMRPMTKAERWQERQYLIGRGKRSIYPDARIAAQRLADNNIAVEKAKLAENIYKTTGPLQTVPNVPEGWKDISNNEASLNKMGLSSKMLYDDDLSPDFLARVYQPDEEIFGKAMNPTVVFRGSRAPEFPGLKDAAMALAKGDTPDIKNFADWSNNLTQGGGMHSEYYKRAVEIGDSISKYPDVDIAGHSLGGGMASAASIASGNPAWTFNAAGLHKNTVEMYSGSRLGDTSNIHAYRVENELLTTIQEVNLPADYRLVKGNLFALAAKEAVSVNTPNAAGITYALPGGAGSLLDKHGIDQAINCIEEQKDDDIATIKGRI</sequence>
<dbReference type="Pfam" id="PF26362">
    <property type="entry name" value="DUF8093"/>
    <property type="match status" value="1"/>
</dbReference>
<feature type="domain" description="DUF8093" evidence="1">
    <location>
        <begin position="1"/>
        <end position="75"/>
    </location>
</feature>
<dbReference type="Pfam" id="PF26363">
    <property type="entry name" value="Phospholipase-like"/>
    <property type="match status" value="1"/>
</dbReference>
<dbReference type="InterPro" id="IPR058406">
    <property type="entry name" value="DUF8093"/>
</dbReference>
<evidence type="ECO:0000313" key="3">
    <source>
        <dbReference type="Proteomes" id="UP000215134"/>
    </source>
</evidence>
<proteinExistence type="predicted"/>
<evidence type="ECO:0000313" key="2">
    <source>
        <dbReference type="EMBL" id="SNV95108.1"/>
    </source>
</evidence>
<dbReference type="Proteomes" id="UP000215134">
    <property type="component" value="Chromosome 1"/>
</dbReference>
<dbReference type="SUPFAM" id="SSF53474">
    <property type="entry name" value="alpha/beta-Hydrolases"/>
    <property type="match status" value="1"/>
</dbReference>
<dbReference type="InterPro" id="IPR029058">
    <property type="entry name" value="AB_hydrolase_fold"/>
</dbReference>
<dbReference type="KEGG" id="sfj:SAMEA4384070_1180"/>
<accession>A0A240BJH2</accession>